<sequence>MGNWAELPYDLIVLIAKRFKLLKDFILFCSVCTTWRIAGTKEIYKVLPGPQVPLLMLADKDDDYREFYSLSGEKVSTIFLPEARKAECYSTKGWLCTVAYTIIGEMNLLHPFSRTQIQLPSEKDLWALQGYGPVEARGLYHCVDKAILSASPSITSDYVLLVSYYAGVNNLAFWRPGDLNWNVIDIIDEEWGAFSDINYYDGQFYGVTNGGDVWVFDIAGPNDPKPPIVEPRLLVHLEDDMFGQAGTEFYLVEVSGALLLVARFSHGGGSLTFKFKVVELDVIKGDIKEMKTLGDSAIFLGSNAGVSVDVSKLTGVKPNHVYFTDDWEEQFTEMEGGGGKDMGAYNLEDGKIESFYSELSLSPICPPTWVTPLFFPIKS</sequence>
<dbReference type="PaxDb" id="4113-PGSC0003DMT400092086"/>
<reference evidence="3" key="1">
    <citation type="journal article" date="2011" name="Nature">
        <title>Genome sequence and analysis of the tuber crop potato.</title>
        <authorList>
            <consortium name="The Potato Genome Sequencing Consortium"/>
        </authorList>
    </citation>
    <scope>NUCLEOTIDE SEQUENCE [LARGE SCALE GENOMIC DNA]</scope>
    <source>
        <strain evidence="3">cv. DM1-3 516 R44</strain>
    </source>
</reference>
<name>M1DP19_SOLTU</name>
<dbReference type="eggNOG" id="ENOG502R6DP">
    <property type="taxonomic scope" value="Eukaryota"/>
</dbReference>
<dbReference type="InterPro" id="IPR005174">
    <property type="entry name" value="KIB1-4_b-propeller"/>
</dbReference>
<dbReference type="Pfam" id="PF03478">
    <property type="entry name" value="Beta-prop_KIB1-4"/>
    <property type="match status" value="1"/>
</dbReference>
<gene>
    <name evidence="2" type="primary">LOC107059963</name>
</gene>
<dbReference type="GeneID" id="107059963"/>
<dbReference type="RefSeq" id="XP_015162578.1">
    <property type="nucleotide sequence ID" value="XM_015307092.1"/>
</dbReference>
<dbReference type="Proteomes" id="UP000011115">
    <property type="component" value="Unassembled WGS sequence"/>
</dbReference>
<dbReference type="EnsemblPlants" id="PGSC0003DMT400092086">
    <property type="protein sequence ID" value="PGSC0003DMT400092086"/>
    <property type="gene ID" value="PGSC0003DMG400041657"/>
</dbReference>
<accession>M1DP19</accession>
<dbReference type="OrthoDB" id="642536at2759"/>
<evidence type="ECO:0000259" key="1">
    <source>
        <dbReference type="Pfam" id="PF03478"/>
    </source>
</evidence>
<dbReference type="KEGG" id="sot:107059963"/>
<dbReference type="PANTHER" id="PTHR44259:SF109">
    <property type="entry name" value="UBIQUITIN-PROTEIN LIGASE"/>
    <property type="match status" value="1"/>
</dbReference>
<dbReference type="InterPro" id="IPR050942">
    <property type="entry name" value="F-box_BR-signaling"/>
</dbReference>
<dbReference type="AlphaFoldDB" id="M1DP19"/>
<dbReference type="FunCoup" id="M1DP19">
    <property type="interactions" value="167"/>
</dbReference>
<dbReference type="InParanoid" id="M1DP19"/>
<feature type="domain" description="KIB1-4 beta-propeller" evidence="1">
    <location>
        <begin position="67"/>
        <end position="346"/>
    </location>
</feature>
<dbReference type="HOGENOM" id="CLU_019286_1_1_1"/>
<evidence type="ECO:0000313" key="2">
    <source>
        <dbReference type="EnsemblPlants" id="PGSC0003DMT400092086"/>
    </source>
</evidence>
<dbReference type="OMA" id="TKGWLCT"/>
<keyword evidence="3" id="KW-1185">Reference proteome</keyword>
<dbReference type="PANTHER" id="PTHR44259">
    <property type="entry name" value="OS07G0183000 PROTEIN-RELATED"/>
    <property type="match status" value="1"/>
</dbReference>
<proteinExistence type="predicted"/>
<organism evidence="2 3">
    <name type="scientific">Solanum tuberosum</name>
    <name type="common">Potato</name>
    <dbReference type="NCBI Taxonomy" id="4113"/>
    <lineage>
        <taxon>Eukaryota</taxon>
        <taxon>Viridiplantae</taxon>
        <taxon>Streptophyta</taxon>
        <taxon>Embryophyta</taxon>
        <taxon>Tracheophyta</taxon>
        <taxon>Spermatophyta</taxon>
        <taxon>Magnoliopsida</taxon>
        <taxon>eudicotyledons</taxon>
        <taxon>Gunneridae</taxon>
        <taxon>Pentapetalae</taxon>
        <taxon>asterids</taxon>
        <taxon>lamiids</taxon>
        <taxon>Solanales</taxon>
        <taxon>Solanaceae</taxon>
        <taxon>Solanoideae</taxon>
        <taxon>Solaneae</taxon>
        <taxon>Solanum</taxon>
    </lineage>
</organism>
<dbReference type="Gramene" id="PGSC0003DMT400092086">
    <property type="protein sequence ID" value="PGSC0003DMT400092086"/>
    <property type="gene ID" value="PGSC0003DMG400041657"/>
</dbReference>
<evidence type="ECO:0000313" key="3">
    <source>
        <dbReference type="Proteomes" id="UP000011115"/>
    </source>
</evidence>
<reference evidence="2" key="2">
    <citation type="submission" date="2015-06" db="UniProtKB">
        <authorList>
            <consortium name="EnsemblPlants"/>
        </authorList>
    </citation>
    <scope>IDENTIFICATION</scope>
    <source>
        <strain evidence="2">DM1-3 516 R44</strain>
    </source>
</reference>
<protein>
    <submittedName>
        <fullName evidence="2">Ubiquitin-protein ligase</fullName>
    </submittedName>
</protein>